<feature type="domain" description="DNA replication complex GINS protein SLD5 C-terminal" evidence="8">
    <location>
        <begin position="166"/>
        <end position="222"/>
    </location>
</feature>
<dbReference type="PANTHER" id="PTHR21206">
    <property type="entry name" value="SLD5 PROTEIN"/>
    <property type="match status" value="1"/>
</dbReference>
<dbReference type="InterPro" id="IPR038749">
    <property type="entry name" value="Sld5_GINS_A"/>
</dbReference>
<dbReference type="CDD" id="cd21692">
    <property type="entry name" value="GINS_B_Sld5"/>
    <property type="match status" value="1"/>
</dbReference>
<keyword evidence="4 6" id="KW-0235">DNA replication</keyword>
<dbReference type="Pfam" id="PF16922">
    <property type="entry name" value="SLD5_C"/>
    <property type="match status" value="1"/>
</dbReference>
<feature type="domain" description="GINS subunit" evidence="7">
    <location>
        <begin position="74"/>
        <end position="147"/>
    </location>
</feature>
<accession>A0A9N9TRT9</accession>
<dbReference type="GO" id="GO:0000727">
    <property type="term" value="P:double-strand break repair via break-induced replication"/>
    <property type="evidence" value="ECO:0007669"/>
    <property type="project" value="TreeGrafter"/>
</dbReference>
<organism evidence="9 10">
    <name type="scientific">Phyllotreta striolata</name>
    <name type="common">Striped flea beetle</name>
    <name type="synonym">Crioceris striolata</name>
    <dbReference type="NCBI Taxonomy" id="444603"/>
    <lineage>
        <taxon>Eukaryota</taxon>
        <taxon>Metazoa</taxon>
        <taxon>Ecdysozoa</taxon>
        <taxon>Arthropoda</taxon>
        <taxon>Hexapoda</taxon>
        <taxon>Insecta</taxon>
        <taxon>Pterygota</taxon>
        <taxon>Neoptera</taxon>
        <taxon>Endopterygota</taxon>
        <taxon>Coleoptera</taxon>
        <taxon>Polyphaga</taxon>
        <taxon>Cucujiformia</taxon>
        <taxon>Chrysomeloidea</taxon>
        <taxon>Chrysomelidae</taxon>
        <taxon>Galerucinae</taxon>
        <taxon>Alticini</taxon>
        <taxon>Phyllotreta</taxon>
    </lineage>
</organism>
<dbReference type="Gene3D" id="1.20.58.1030">
    <property type="match status" value="1"/>
</dbReference>
<dbReference type="GO" id="GO:0006261">
    <property type="term" value="P:DNA-templated DNA replication"/>
    <property type="evidence" value="ECO:0007669"/>
    <property type="project" value="InterPro"/>
</dbReference>
<dbReference type="GO" id="GO:0000811">
    <property type="term" value="C:GINS complex"/>
    <property type="evidence" value="ECO:0007669"/>
    <property type="project" value="UniProtKB-UniRule"/>
</dbReference>
<dbReference type="AlphaFoldDB" id="A0A9N9TRT9"/>
<evidence type="ECO:0000256" key="6">
    <source>
        <dbReference type="PIRNR" id="PIRNR007764"/>
    </source>
</evidence>
<dbReference type="PANTHER" id="PTHR21206:SF0">
    <property type="entry name" value="DNA REPLICATION COMPLEX GINS PROTEIN SLD5"/>
    <property type="match status" value="1"/>
</dbReference>
<dbReference type="InterPro" id="IPR031633">
    <property type="entry name" value="SLD5_C"/>
</dbReference>
<keyword evidence="10" id="KW-1185">Reference proteome</keyword>
<dbReference type="InterPro" id="IPR036224">
    <property type="entry name" value="GINS_bundle-like_dom_sf"/>
</dbReference>
<evidence type="ECO:0000313" key="10">
    <source>
        <dbReference type="Proteomes" id="UP001153712"/>
    </source>
</evidence>
<dbReference type="EMBL" id="OU900099">
    <property type="protein sequence ID" value="CAG9863415.1"/>
    <property type="molecule type" value="Genomic_DNA"/>
</dbReference>
<protein>
    <recommendedName>
        <fullName evidence="3 6">DNA replication complex GINS protein SLD5</fullName>
    </recommendedName>
</protein>
<dbReference type="Pfam" id="PF05916">
    <property type="entry name" value="Sld5"/>
    <property type="match status" value="1"/>
</dbReference>
<dbReference type="Gene3D" id="3.40.5.60">
    <property type="match status" value="1"/>
</dbReference>
<evidence type="ECO:0000256" key="3">
    <source>
        <dbReference type="ARBA" id="ARBA00014804"/>
    </source>
</evidence>
<evidence type="ECO:0000256" key="2">
    <source>
        <dbReference type="ARBA" id="ARBA00008187"/>
    </source>
</evidence>
<evidence type="ECO:0000313" key="9">
    <source>
        <dbReference type="EMBL" id="CAG9863415.1"/>
    </source>
</evidence>
<dbReference type="SUPFAM" id="SSF158573">
    <property type="entry name" value="GINS helical bundle-like"/>
    <property type="match status" value="1"/>
</dbReference>
<dbReference type="OrthoDB" id="338231at2759"/>
<proteinExistence type="inferred from homology"/>
<gene>
    <name evidence="9" type="ORF">PHYEVI_LOCUS9705</name>
</gene>
<dbReference type="SUPFAM" id="SSF160059">
    <property type="entry name" value="PriA/YqbF domain"/>
    <property type="match status" value="1"/>
</dbReference>
<evidence type="ECO:0000259" key="8">
    <source>
        <dbReference type="Pfam" id="PF16922"/>
    </source>
</evidence>
<dbReference type="PIRSF" id="PIRSF007764">
    <property type="entry name" value="Sld5"/>
    <property type="match status" value="1"/>
</dbReference>
<reference evidence="9" key="1">
    <citation type="submission" date="2022-01" db="EMBL/GenBank/DDBJ databases">
        <authorList>
            <person name="King R."/>
        </authorList>
    </citation>
    <scope>NUCLEOTIDE SEQUENCE</scope>
</reference>
<dbReference type="CDD" id="cd11711">
    <property type="entry name" value="GINS_A_Sld5"/>
    <property type="match status" value="1"/>
</dbReference>
<comment type="function">
    <text evidence="6">The GINS complex plays an essential role in the initiation of DNA replication.</text>
</comment>
<evidence type="ECO:0000256" key="4">
    <source>
        <dbReference type="ARBA" id="ARBA00022705"/>
    </source>
</evidence>
<evidence type="ECO:0000256" key="1">
    <source>
        <dbReference type="ARBA" id="ARBA00004123"/>
    </source>
</evidence>
<evidence type="ECO:0000256" key="5">
    <source>
        <dbReference type="ARBA" id="ARBA00023242"/>
    </source>
</evidence>
<comment type="similarity">
    <text evidence="2 6">Belongs to the GINS4/SLD5 family.</text>
</comment>
<name>A0A9N9TRT9_PHYSR</name>
<dbReference type="InterPro" id="IPR008591">
    <property type="entry name" value="GINS_Sld5"/>
</dbReference>
<dbReference type="Proteomes" id="UP001153712">
    <property type="component" value="Chromosome 6"/>
</dbReference>
<keyword evidence="5 6" id="KW-0539">Nucleus</keyword>
<comment type="subcellular location">
    <subcellularLocation>
        <location evidence="1 6">Nucleus</location>
    </subcellularLocation>
</comment>
<evidence type="ECO:0000259" key="7">
    <source>
        <dbReference type="Pfam" id="PF05916"/>
    </source>
</evidence>
<sequence>MDLDDTNLEDLNDSNDSEDYVHITPAEVLELMEETWVNEKFAPEILPNKTEVVDIILEQIKSMEVNIKNLSNDDFTKNIYQLEVDKLRFMVTSYLRTRLEKIESYVVHILKEEEKRVEKGESKYLSEQEYKFAQDYSRSMDRYFNKIMNFCPNLTSDTWSSKVIEPNNNSFVFMKSKKTIEGLPIDITNADSDLVDIKSGSRVIICYSSIEELVKNGDVNLI</sequence>
<dbReference type="InterPro" id="IPR021151">
    <property type="entry name" value="GINS_A"/>
</dbReference>